<dbReference type="InterPro" id="IPR011989">
    <property type="entry name" value="ARM-like"/>
</dbReference>
<accession>A0A366HP84</accession>
<reference evidence="2 3" key="1">
    <citation type="submission" date="2018-06" db="EMBL/GenBank/DDBJ databases">
        <title>Genomic Encyclopedia of Type Strains, Phase IV (KMG-IV): sequencing the most valuable type-strain genomes for metagenomic binning, comparative biology and taxonomic classification.</title>
        <authorList>
            <person name="Goeker M."/>
        </authorList>
    </citation>
    <scope>NUCLEOTIDE SEQUENCE [LARGE SCALE GENOMIC DNA]</scope>
    <source>
        <strain evidence="2 3">DSM 25532</strain>
    </source>
</reference>
<name>A0A366HP84_9BACT</name>
<dbReference type="Pfam" id="PF13646">
    <property type="entry name" value="HEAT_2"/>
    <property type="match status" value="1"/>
</dbReference>
<gene>
    <name evidence="2" type="ORF">DES53_104418</name>
</gene>
<dbReference type="Proteomes" id="UP000253426">
    <property type="component" value="Unassembled WGS sequence"/>
</dbReference>
<dbReference type="RefSeq" id="WP_113958983.1">
    <property type="nucleotide sequence ID" value="NZ_QNRR01000004.1"/>
</dbReference>
<sequence>MSKILKLLDAFAKETYSKDWHHPSIKRYIETGDDAQLAAIPKMPYRSGSWQLAYELPDPDAWTEEADRVLKFAVTRNVENLLTTWLERYCRYTSARPEQFDAAVQKYRSMGINDAQLREWVLHSRLVGEDGAPTPAGSLMLEGDDKELAANLRQQRFNDVGPLLARSAPDRLERMLDDPTVLKRGDSLLSRIVHANAPRFHTRAFDYYKSQGSAKDNTSILMQLGEKMPEKYLTWACGELKTLMRGESKRENFAGSEDYMGRSICEYLVKHRDPDALPVSEEWMAGYNEKNPWNAPFQRELILKAASEVSPEMVLPLAEACTRCGAGNVVLMGLKYWKLHGTGDSVDRYHAALQRLLANADNSSVVSGISECREWDMHRTQEDIWPLMLHKSRPVRGAAARALATLGYAAAGARALKLLAHKKADIRQAAVSLLSQIGDEEAMAKLKQHMDLEENDDVRDAILLALENSGGGSALTPEELAERVAKTLSKIKGPPVAWIDPAAPSLTRTDGNSLSKDEVLYLLTRQSRCKEMRADLEAKPLYASLDRKACGETAVSVVKAFLGSKQDAADRWVLAFAALIGDDRIVPPLTKAIHEWADKQRGKLAEYAAQALALLATEPALMVVDSLSVRYRSKNKNIGQAAAEAFAAAAEARGVSVEELGDLVVPWLGFEAGSPRLVTAGKGKVEVSITDDLKLSFRDTASRKTLSKLPSGTDAATQAEFKELAATLREAVKAQLLRIETLLVRQFRWPTERWWGLYASHPLLLPFAHRLVWSWRDEDGVLAKTFRLLDDGSLTDVEDNMVSLPPRGTVSLVHPLELDDAQRQAWIQHLADYNVEPPFSQLDRPVVTVNEEERGLKFGKQVEGTSLNAMTFRSRSEKLGWTRGSVVDGGGVSSYRKTFSGAGIEAFLLLDGMYIGISMDESITLGTLSFVKAGTVTVGSYIYDEPHKEDDPRLLAFGDVPPVPFSEVMGDLTKIAGKTADAPTAEA</sequence>
<dbReference type="SUPFAM" id="SSF48371">
    <property type="entry name" value="ARM repeat"/>
    <property type="match status" value="1"/>
</dbReference>
<dbReference type="AlphaFoldDB" id="A0A366HP84"/>
<evidence type="ECO:0000313" key="2">
    <source>
        <dbReference type="EMBL" id="RBP44596.1"/>
    </source>
</evidence>
<comment type="caution">
    <text evidence="2">The sequence shown here is derived from an EMBL/GenBank/DDBJ whole genome shotgun (WGS) entry which is preliminary data.</text>
</comment>
<dbReference type="InterPro" id="IPR016024">
    <property type="entry name" value="ARM-type_fold"/>
</dbReference>
<dbReference type="OrthoDB" id="4770574at2"/>
<organism evidence="2 3">
    <name type="scientific">Roseimicrobium gellanilyticum</name>
    <dbReference type="NCBI Taxonomy" id="748857"/>
    <lineage>
        <taxon>Bacteria</taxon>
        <taxon>Pseudomonadati</taxon>
        <taxon>Verrucomicrobiota</taxon>
        <taxon>Verrucomicrobiia</taxon>
        <taxon>Verrucomicrobiales</taxon>
        <taxon>Verrucomicrobiaceae</taxon>
        <taxon>Roseimicrobium</taxon>
    </lineage>
</organism>
<evidence type="ECO:0000259" key="1">
    <source>
        <dbReference type="Pfam" id="PF13569"/>
    </source>
</evidence>
<dbReference type="EMBL" id="QNRR01000004">
    <property type="protein sequence ID" value="RBP44596.1"/>
    <property type="molecule type" value="Genomic_DNA"/>
</dbReference>
<evidence type="ECO:0000313" key="3">
    <source>
        <dbReference type="Proteomes" id="UP000253426"/>
    </source>
</evidence>
<dbReference type="Pfam" id="PF13569">
    <property type="entry name" value="DUF4132"/>
    <property type="match status" value="1"/>
</dbReference>
<proteinExistence type="predicted"/>
<dbReference type="Gene3D" id="1.25.10.10">
    <property type="entry name" value="Leucine-rich Repeat Variant"/>
    <property type="match status" value="1"/>
</dbReference>
<keyword evidence="3" id="KW-1185">Reference proteome</keyword>
<feature type="domain" description="DUF4132" evidence="1">
    <location>
        <begin position="704"/>
        <end position="881"/>
    </location>
</feature>
<protein>
    <submittedName>
        <fullName evidence="2">HEAT repeat protein</fullName>
    </submittedName>
</protein>
<dbReference type="InterPro" id="IPR025406">
    <property type="entry name" value="DUF4132"/>
</dbReference>